<proteinExistence type="predicted"/>
<evidence type="ECO:0000313" key="3">
    <source>
        <dbReference type="Proteomes" id="UP000308199"/>
    </source>
</evidence>
<dbReference type="AlphaFoldDB" id="A0A4S4KR58"/>
<keyword evidence="3" id="KW-1185">Reference proteome</keyword>
<organism evidence="2 3">
    <name type="scientific">Phellinidium pouzarii</name>
    <dbReference type="NCBI Taxonomy" id="167371"/>
    <lineage>
        <taxon>Eukaryota</taxon>
        <taxon>Fungi</taxon>
        <taxon>Dikarya</taxon>
        <taxon>Basidiomycota</taxon>
        <taxon>Agaricomycotina</taxon>
        <taxon>Agaricomycetes</taxon>
        <taxon>Hymenochaetales</taxon>
        <taxon>Hymenochaetaceae</taxon>
        <taxon>Phellinidium</taxon>
    </lineage>
</organism>
<evidence type="ECO:0000313" key="2">
    <source>
        <dbReference type="EMBL" id="THH01106.1"/>
    </source>
</evidence>
<gene>
    <name evidence="2" type="ORF">EW145_g6974</name>
</gene>
<name>A0A4S4KR58_9AGAM</name>
<feature type="region of interest" description="Disordered" evidence="1">
    <location>
        <begin position="1"/>
        <end position="41"/>
    </location>
</feature>
<reference evidence="2 3" key="1">
    <citation type="submission" date="2019-02" db="EMBL/GenBank/DDBJ databases">
        <title>Genome sequencing of the rare red list fungi Phellinidium pouzarii.</title>
        <authorList>
            <person name="Buettner E."/>
            <person name="Kellner H."/>
        </authorList>
    </citation>
    <scope>NUCLEOTIDE SEQUENCE [LARGE SCALE GENOMIC DNA]</scope>
    <source>
        <strain evidence="2 3">DSM 108285</strain>
    </source>
</reference>
<sequence length="76" mass="7707">MQPGAPPQPGVQMPMSYQPGAPAQGSAEGQPPQPGQIYHTGVHPMMGGNAYYPPGMGGGWVTAPAHGGPPAAAYRR</sequence>
<accession>A0A4S4KR58</accession>
<evidence type="ECO:0000256" key="1">
    <source>
        <dbReference type="SAM" id="MobiDB-lite"/>
    </source>
</evidence>
<dbReference type="EMBL" id="SGPK01000605">
    <property type="protein sequence ID" value="THH01106.1"/>
    <property type="molecule type" value="Genomic_DNA"/>
</dbReference>
<comment type="caution">
    <text evidence="2">The sequence shown here is derived from an EMBL/GenBank/DDBJ whole genome shotgun (WGS) entry which is preliminary data.</text>
</comment>
<protein>
    <submittedName>
        <fullName evidence="2">Uncharacterized protein</fullName>
    </submittedName>
</protein>
<dbReference type="Proteomes" id="UP000308199">
    <property type="component" value="Unassembled WGS sequence"/>
</dbReference>